<keyword evidence="2" id="KW-1185">Reference proteome</keyword>
<name>A0ABC9W189_GRUJA</name>
<sequence length="180" mass="20509">MQEAWSLCSLQNDAGDLVTQDMEKTEVLNDFFASVFTSKGSSHTAQFTKGKGRDWENAEPPTVEDQIHEYLRNLKVHKTMGPDEMHPRVLRELADEVAKPLSIIFEKSWQSSEVPTDCKRGNITQIFKKGKKEDPGNYRPVSLTSVPGKMMEQILLETMLRHMENKEVTGDRQHGFTKGK</sequence>
<dbReference type="Proteomes" id="UP001623348">
    <property type="component" value="Unassembled WGS sequence"/>
</dbReference>
<comment type="caution">
    <text evidence="1">The sequence shown here is derived from an EMBL/GenBank/DDBJ whole genome shotgun (WGS) entry which is preliminary data.</text>
</comment>
<dbReference type="PANTHER" id="PTHR33395">
    <property type="entry name" value="TRANSCRIPTASE, PUTATIVE-RELATED-RELATED"/>
    <property type="match status" value="1"/>
</dbReference>
<accession>A0ABC9W189</accession>
<protein>
    <submittedName>
        <fullName evidence="1">Mitochondrial enolase superfamily member 1</fullName>
    </submittedName>
</protein>
<reference evidence="1 2" key="1">
    <citation type="submission" date="2024-06" db="EMBL/GenBank/DDBJ databases">
        <title>The draft genome of Grus japonensis, version 3.</title>
        <authorList>
            <person name="Nabeshima K."/>
            <person name="Suzuki S."/>
            <person name="Onuma M."/>
        </authorList>
    </citation>
    <scope>NUCLEOTIDE SEQUENCE [LARGE SCALE GENOMIC DNA]</scope>
    <source>
        <strain evidence="1 2">451A</strain>
    </source>
</reference>
<evidence type="ECO:0000313" key="2">
    <source>
        <dbReference type="Proteomes" id="UP001623348"/>
    </source>
</evidence>
<dbReference type="AlphaFoldDB" id="A0ABC9W189"/>
<dbReference type="PANTHER" id="PTHR33395:SF22">
    <property type="entry name" value="REVERSE TRANSCRIPTASE DOMAIN-CONTAINING PROTEIN"/>
    <property type="match status" value="1"/>
</dbReference>
<evidence type="ECO:0000313" key="1">
    <source>
        <dbReference type="EMBL" id="GAB0179384.1"/>
    </source>
</evidence>
<proteinExistence type="predicted"/>
<dbReference type="EMBL" id="BAAFJT010000001">
    <property type="protein sequence ID" value="GAB0179384.1"/>
    <property type="molecule type" value="Genomic_DNA"/>
</dbReference>
<gene>
    <name evidence="1" type="ORF">GRJ2_000403700</name>
</gene>
<organism evidence="1 2">
    <name type="scientific">Grus japonensis</name>
    <name type="common">Japanese crane</name>
    <name type="synonym">Red-crowned crane</name>
    <dbReference type="NCBI Taxonomy" id="30415"/>
    <lineage>
        <taxon>Eukaryota</taxon>
        <taxon>Metazoa</taxon>
        <taxon>Chordata</taxon>
        <taxon>Craniata</taxon>
        <taxon>Vertebrata</taxon>
        <taxon>Euteleostomi</taxon>
        <taxon>Archelosauria</taxon>
        <taxon>Archosauria</taxon>
        <taxon>Dinosauria</taxon>
        <taxon>Saurischia</taxon>
        <taxon>Theropoda</taxon>
        <taxon>Coelurosauria</taxon>
        <taxon>Aves</taxon>
        <taxon>Neognathae</taxon>
        <taxon>Neoaves</taxon>
        <taxon>Gruiformes</taxon>
        <taxon>Gruidae</taxon>
        <taxon>Grus</taxon>
    </lineage>
</organism>